<gene>
    <name evidence="2" type="ORF">Ahy_A10g050998</name>
</gene>
<feature type="region of interest" description="Disordered" evidence="1">
    <location>
        <begin position="237"/>
        <end position="283"/>
    </location>
</feature>
<feature type="region of interest" description="Disordered" evidence="1">
    <location>
        <begin position="96"/>
        <end position="117"/>
    </location>
</feature>
<protein>
    <submittedName>
        <fullName evidence="2">Uncharacterized protein</fullName>
    </submittedName>
</protein>
<reference evidence="2 3" key="1">
    <citation type="submission" date="2019-01" db="EMBL/GenBank/DDBJ databases">
        <title>Sequencing of cultivated peanut Arachis hypogaea provides insights into genome evolution and oil improvement.</title>
        <authorList>
            <person name="Chen X."/>
        </authorList>
    </citation>
    <scope>NUCLEOTIDE SEQUENCE [LARGE SCALE GENOMIC DNA]</scope>
    <source>
        <strain evidence="3">cv. Fuhuasheng</strain>
        <tissue evidence="2">Leaves</tissue>
    </source>
</reference>
<keyword evidence="3" id="KW-1185">Reference proteome</keyword>
<feature type="region of interest" description="Disordered" evidence="1">
    <location>
        <begin position="1"/>
        <end position="46"/>
    </location>
</feature>
<sequence length="283" mass="31731">MVRRYQRRKQEKISRENKKQIQTFSAISNKERKGSTKNTFNEGGSRFNVLYEERDDEMQENLQPEEAMHTGPEIVILLGPLTRPLTKLLSPIPPKPNGSIVGPSHQTRKQSNNEEASKVVIRKPRVGKNPQGPKKAVVLKIGPMLTKKGFKSKQKMVDKGSLSLGVALNRMETTAFSSSKNTDRELMEGVILDRMREVTKQQWEDYQSAKNSNRVSEANVNHNPLLTQAILYRETPVLTVEDEDGRGTSSEQPDTGKEGHKKSTKGKESMFHAEASEDMGGSA</sequence>
<dbReference type="AlphaFoldDB" id="A0A445BB58"/>
<organism evidence="2 3">
    <name type="scientific">Arachis hypogaea</name>
    <name type="common">Peanut</name>
    <dbReference type="NCBI Taxonomy" id="3818"/>
    <lineage>
        <taxon>Eukaryota</taxon>
        <taxon>Viridiplantae</taxon>
        <taxon>Streptophyta</taxon>
        <taxon>Embryophyta</taxon>
        <taxon>Tracheophyta</taxon>
        <taxon>Spermatophyta</taxon>
        <taxon>Magnoliopsida</taxon>
        <taxon>eudicotyledons</taxon>
        <taxon>Gunneridae</taxon>
        <taxon>Pentapetalae</taxon>
        <taxon>rosids</taxon>
        <taxon>fabids</taxon>
        <taxon>Fabales</taxon>
        <taxon>Fabaceae</taxon>
        <taxon>Papilionoideae</taxon>
        <taxon>50 kb inversion clade</taxon>
        <taxon>dalbergioids sensu lato</taxon>
        <taxon>Dalbergieae</taxon>
        <taxon>Pterocarpus clade</taxon>
        <taxon>Arachis</taxon>
    </lineage>
</organism>
<feature type="compositionally biased region" description="Basic residues" evidence="1">
    <location>
        <begin position="1"/>
        <end position="10"/>
    </location>
</feature>
<evidence type="ECO:0000313" key="3">
    <source>
        <dbReference type="Proteomes" id="UP000289738"/>
    </source>
</evidence>
<name>A0A445BB58_ARAHY</name>
<evidence type="ECO:0000256" key="1">
    <source>
        <dbReference type="SAM" id="MobiDB-lite"/>
    </source>
</evidence>
<dbReference type="EMBL" id="SDMP01000010">
    <property type="protein sequence ID" value="RYR35904.1"/>
    <property type="molecule type" value="Genomic_DNA"/>
</dbReference>
<accession>A0A445BB58</accession>
<dbReference type="Proteomes" id="UP000289738">
    <property type="component" value="Chromosome A10"/>
</dbReference>
<feature type="compositionally biased region" description="Basic and acidic residues" evidence="1">
    <location>
        <begin position="265"/>
        <end position="275"/>
    </location>
</feature>
<proteinExistence type="predicted"/>
<evidence type="ECO:0000313" key="2">
    <source>
        <dbReference type="EMBL" id="RYR35904.1"/>
    </source>
</evidence>
<comment type="caution">
    <text evidence="2">The sequence shown here is derived from an EMBL/GenBank/DDBJ whole genome shotgun (WGS) entry which is preliminary data.</text>
</comment>